<dbReference type="InterPro" id="IPR027417">
    <property type="entry name" value="P-loop_NTPase"/>
</dbReference>
<sequence>MAVIVLTSAAGSPGVTTTALGLALTWPRHVLLADCDRDPSQAVQAGYLRGMDHGGRGLVALAHLHREGVALAPELWRQTLPLVEQGDKQRRLLPGFTSAGSSRLFEHVWNALAEAFEALDDQGVDVLVDAGRISVTGLPLGLLTAADVVLVAVRSTLRSLAAARIHLVSLEDQLRSLPTPTPCALAVIGPGRPYSTAEIAAQFGLPAWVEQPWDPKTAGVLSDGEDEPRRFHSGAFMGRFRSEANALSERVSRLRMAVLEVAEPAR</sequence>
<dbReference type="AlphaFoldDB" id="A0A1M6E3P4"/>
<dbReference type="SUPFAM" id="SSF52540">
    <property type="entry name" value="P-loop containing nucleoside triphosphate hydrolases"/>
    <property type="match status" value="1"/>
</dbReference>
<dbReference type="Proteomes" id="UP000184512">
    <property type="component" value="Unassembled WGS sequence"/>
</dbReference>
<evidence type="ECO:0000313" key="1">
    <source>
        <dbReference type="EMBL" id="SHI80127.1"/>
    </source>
</evidence>
<evidence type="ECO:0000313" key="2">
    <source>
        <dbReference type="Proteomes" id="UP000184512"/>
    </source>
</evidence>
<dbReference type="EMBL" id="FQZG01000015">
    <property type="protein sequence ID" value="SHI80127.1"/>
    <property type="molecule type" value="Genomic_DNA"/>
</dbReference>
<dbReference type="RefSeq" id="WP_073186534.1">
    <property type="nucleotide sequence ID" value="NZ_FQZG01000015.1"/>
</dbReference>
<proteinExistence type="predicted"/>
<name>A0A1M6E3P4_9ACTN</name>
<gene>
    <name evidence="1" type="ORF">SAMN02745244_01098</name>
</gene>
<reference evidence="2" key="1">
    <citation type="submission" date="2016-11" db="EMBL/GenBank/DDBJ databases">
        <authorList>
            <person name="Varghese N."/>
            <person name="Submissions S."/>
        </authorList>
    </citation>
    <scope>NUCLEOTIDE SEQUENCE [LARGE SCALE GENOMIC DNA]</scope>
    <source>
        <strain evidence="2">DSM 12906</strain>
    </source>
</reference>
<accession>A0A1M6E3P4</accession>
<keyword evidence="2" id="KW-1185">Reference proteome</keyword>
<dbReference type="OrthoDB" id="5243870at2"/>
<dbReference type="STRING" id="1123357.SAMN02745244_01098"/>
<protein>
    <submittedName>
        <fullName evidence="1">Cellulose biosynthesis protein BcsQ</fullName>
    </submittedName>
</protein>
<dbReference type="Gene3D" id="3.40.50.300">
    <property type="entry name" value="P-loop containing nucleotide triphosphate hydrolases"/>
    <property type="match status" value="1"/>
</dbReference>
<organism evidence="1 2">
    <name type="scientific">Tessaracoccus bendigoensis DSM 12906</name>
    <dbReference type="NCBI Taxonomy" id="1123357"/>
    <lineage>
        <taxon>Bacteria</taxon>
        <taxon>Bacillati</taxon>
        <taxon>Actinomycetota</taxon>
        <taxon>Actinomycetes</taxon>
        <taxon>Propionibacteriales</taxon>
        <taxon>Propionibacteriaceae</taxon>
        <taxon>Tessaracoccus</taxon>
    </lineage>
</organism>